<feature type="region of interest" description="Disordered" evidence="1">
    <location>
        <begin position="129"/>
        <end position="177"/>
    </location>
</feature>
<sequence length="802" mass="84749">MTEVLAAPGTDAGAVPPPGADETGAPQVEVMGVRHHGPGSARAVVAALDRLRPDVILVEGPADADPLAALGDHPGLVPPVALLAYETGSPSVAAFWPFAVFSPEWQALVWAAAHDVPVRFCDLPTSAVLGGPGPDTAEAETPLGDETSQEPAPSEIPAPSEVPSAPEGADLSETSAAGVRRDPIAALAAAAGYTDPERWWDDVVEARRDAPTPFPVLTEAMAELRAAAAPLPDDEQQREDRREAFMRQTLRATLKGGARRVAVVCGAWHAPALDGKLPPAATDVRTLRGLPRRATSVTWVPWTSSRLARASGYGAGITSPGWYHHLFVSDDDVVARWLVKVARVLREQDLPVSSAHVIEAVRLADALASMRGRPVAGLEEVTEATRAVLCDGDDTLLGLVTGRLVVGEILGEVPDSVPTVPLAADLRTVSRRLRLPQEALERTVELDLRKPNDLARSRLLHRLTLLGVGWGTPAASRTRSTGTFRETWSVQWRPELSVSLVEASLWGTTILAAATARAVDTAVHGTLPQITALVEQCLLADLPDALAPLLDQLDVRAAHDEDILHLAGALPPLVRAERYTDVRGTDTAGLARVADALLVRLCAMLPAAVTNLDDDAARDLRTALDAVHEAVVLRDVDGAGRALWLRSLLVVADRSEGPHPVSGVLGGRATRLLRDVGHLTPAESAVRLGRSLSVGTPAPTKAAWIEGFFDGGGLLLVNDPELLGLLDAWITDLTEDAFVDVLPLLRRTFGTFAAPERRAVGDAARRRTGSTPAVPTTFRALDLDEAQVGPAIATVALILGAP</sequence>
<dbReference type="Pfam" id="PF18934">
    <property type="entry name" value="DUF5682"/>
    <property type="match status" value="1"/>
</dbReference>
<evidence type="ECO:0000313" key="2">
    <source>
        <dbReference type="EMBL" id="PFG34209.1"/>
    </source>
</evidence>
<gene>
    <name evidence="2" type="ORF">ATL42_2114</name>
</gene>
<evidence type="ECO:0000256" key="1">
    <source>
        <dbReference type="SAM" id="MobiDB-lite"/>
    </source>
</evidence>
<dbReference type="AlphaFoldDB" id="A0A2A9E7K9"/>
<comment type="caution">
    <text evidence="2">The sequence shown here is derived from an EMBL/GenBank/DDBJ whole genome shotgun (WGS) entry which is preliminary data.</text>
</comment>
<protein>
    <submittedName>
        <fullName evidence="2">Uncharacterized protein</fullName>
    </submittedName>
</protein>
<reference evidence="2 3" key="1">
    <citation type="submission" date="2017-10" db="EMBL/GenBank/DDBJ databases">
        <title>Sequencing the genomes of 1000 actinobacteria strains.</title>
        <authorList>
            <person name="Klenk H.-P."/>
        </authorList>
    </citation>
    <scope>NUCLEOTIDE SEQUENCE [LARGE SCALE GENOMIC DNA]</scope>
    <source>
        <strain evidence="2 3">DSM 18966</strain>
    </source>
</reference>
<keyword evidence="3" id="KW-1185">Reference proteome</keyword>
<dbReference type="RefSeq" id="WP_211281797.1">
    <property type="nucleotide sequence ID" value="NZ_PDJG01000001.1"/>
</dbReference>
<dbReference type="EMBL" id="PDJG01000001">
    <property type="protein sequence ID" value="PFG34209.1"/>
    <property type="molecule type" value="Genomic_DNA"/>
</dbReference>
<evidence type="ECO:0000313" key="3">
    <source>
        <dbReference type="Proteomes" id="UP000225548"/>
    </source>
</evidence>
<feature type="compositionally biased region" description="Low complexity" evidence="1">
    <location>
        <begin position="149"/>
        <end position="169"/>
    </location>
</feature>
<accession>A0A2A9E7K9</accession>
<feature type="region of interest" description="Disordered" evidence="1">
    <location>
        <begin position="1"/>
        <end position="24"/>
    </location>
</feature>
<dbReference type="InterPro" id="IPR043737">
    <property type="entry name" value="DUF5682"/>
</dbReference>
<name>A0A2A9E7K9_9MICO</name>
<dbReference type="Proteomes" id="UP000225548">
    <property type="component" value="Unassembled WGS sequence"/>
</dbReference>
<proteinExistence type="predicted"/>
<organism evidence="2 3">
    <name type="scientific">Sanguibacter antarcticus</name>
    <dbReference type="NCBI Taxonomy" id="372484"/>
    <lineage>
        <taxon>Bacteria</taxon>
        <taxon>Bacillati</taxon>
        <taxon>Actinomycetota</taxon>
        <taxon>Actinomycetes</taxon>
        <taxon>Micrococcales</taxon>
        <taxon>Sanguibacteraceae</taxon>
        <taxon>Sanguibacter</taxon>
    </lineage>
</organism>